<dbReference type="PROSITE" id="PS52016">
    <property type="entry name" value="TONB_DEPENDENT_REC_3"/>
    <property type="match status" value="1"/>
</dbReference>
<reference evidence="11" key="1">
    <citation type="journal article" date="2019" name="Int. J. Syst. Evol. Microbiol.">
        <title>The Global Catalogue of Microorganisms (GCM) 10K type strain sequencing project: providing services to taxonomists for standard genome sequencing and annotation.</title>
        <authorList>
            <consortium name="The Broad Institute Genomics Platform"/>
            <consortium name="The Broad Institute Genome Sequencing Center for Infectious Disease"/>
            <person name="Wu L."/>
            <person name="Ma J."/>
        </authorList>
    </citation>
    <scope>NUCLEOTIDE SEQUENCE [LARGE SCALE GENOMIC DNA]</scope>
    <source>
        <strain evidence="11">CGMCC 1.12749</strain>
    </source>
</reference>
<protein>
    <submittedName>
        <fullName evidence="10">SusC/RagA family TonB-linked outer membrane protein</fullName>
    </submittedName>
</protein>
<evidence type="ECO:0000256" key="8">
    <source>
        <dbReference type="SAM" id="SignalP"/>
    </source>
</evidence>
<dbReference type="InterPro" id="IPR039426">
    <property type="entry name" value="TonB-dep_rcpt-like"/>
</dbReference>
<evidence type="ECO:0000256" key="5">
    <source>
        <dbReference type="ARBA" id="ARBA00023136"/>
    </source>
</evidence>
<keyword evidence="4 7" id="KW-0812">Transmembrane</keyword>
<keyword evidence="3 7" id="KW-1134">Transmembrane beta strand</keyword>
<keyword evidence="6 7" id="KW-0998">Cell outer membrane</keyword>
<dbReference type="Pfam" id="PF13715">
    <property type="entry name" value="CarbopepD_reg_2"/>
    <property type="match status" value="1"/>
</dbReference>
<evidence type="ECO:0000256" key="2">
    <source>
        <dbReference type="ARBA" id="ARBA00022448"/>
    </source>
</evidence>
<organism evidence="10 11">
    <name type="scientific">Pontibacter amylolyticus</name>
    <dbReference type="NCBI Taxonomy" id="1424080"/>
    <lineage>
        <taxon>Bacteria</taxon>
        <taxon>Pseudomonadati</taxon>
        <taxon>Bacteroidota</taxon>
        <taxon>Cytophagia</taxon>
        <taxon>Cytophagales</taxon>
        <taxon>Hymenobacteraceae</taxon>
        <taxon>Pontibacter</taxon>
    </lineage>
</organism>
<dbReference type="InterPro" id="IPR023996">
    <property type="entry name" value="TonB-dep_OMP_SusC/RagA"/>
</dbReference>
<name>A0ABQ1WAC3_9BACT</name>
<dbReference type="RefSeq" id="WP_188501849.1">
    <property type="nucleotide sequence ID" value="NZ_BMFP01000004.1"/>
</dbReference>
<sequence length="1034" mass="112158">MKKLLLLSFALVFALLQQAVAQGRTVTGTVTDQSTGQGLPGVAVLVKGTSSGTATGADGTYSINVPADGNTLVFRFLGYKTTERAIGTASAVNVALEIDQRQLDEVVVVGYGTQLKKDVTSSIAKVKGDEIANLATPSFDQQLAGRASGVVVQQPSGILGAPPVIRIRGTNSISGSNSPLVVIDGIPVLTGNVGAYASSNALADINPNDIESFEILKDGAATAIYGSRASNGVILVTTKKGKQGQMKVNYDMYTGWANPIKLHDLLNAEQFVEIANEKYTNAGNAPQAFMDANGTNTDWNDYVYRTGFQQNHTISATAGTERSKYYFSLGYSDQEGIAVANDLKRYTLRANLDQKVTDRINFGVNAGLSYQQNNGVSTGSNSLSGNTFAVIRMLPNVSVYDPADPTGYNLDDKNPAALGRGANLIHINNNTPNILFSLDNNIRKSTTYRASGNTFLDFKIINGLNFRTVLGVDLSLQDDYGYMDPRHGDGRGLNGYIDQIYSPYTTWNWQNILSYNKSFNDVHNFDVTAVAEYNKTKTSFFNAFGSGISDRLFRENMVTGTLANKDISGGIGESGLSSYLGRLNYNYKGKYYVGGSLRADGLSKLSPDNRWGYFPGVSAAWRISEEEFFKNSSALSVITDFRLRGSYAEVGNSSIVGGNYPYLGSFAPRPYGGLSGIAFSNTGNGDLKWETQEIIDFGADFGLFNGRLNLEVAYWQKNNKDMVLGAPTPPSLGLPGNLIYRNIGTMKNDGIEVSLGGAVIEKSNFSWNANLNFSTQNNEITALVDDQDQVFDYTIHRIGESFNSLYGFIYEGVNVANGNPIYRKKDGSLVQASLQTGVSGYKVYDPANPNDISKASTLTNDDKVILGSALPKWFGGFDNNFKYGDFDMNVFFRFSGGNKIMNRTRQDLLNQTFENNGTEILGRWQSPDNPGDGVTPRLYQGRGAAANNDGQTSTRFVEKGDFLKLSNIAIGYTLPKSLSGKINVERLRVYGQLQNAFTVTGYKGLDPEIFTSTGVDFNGNPQQRVVSVGLNLGF</sequence>
<dbReference type="Pfam" id="PF07715">
    <property type="entry name" value="Plug"/>
    <property type="match status" value="1"/>
</dbReference>
<dbReference type="InterPro" id="IPR008969">
    <property type="entry name" value="CarboxyPept-like_regulatory"/>
</dbReference>
<evidence type="ECO:0000256" key="7">
    <source>
        <dbReference type="PROSITE-ProRule" id="PRU01360"/>
    </source>
</evidence>
<evidence type="ECO:0000313" key="10">
    <source>
        <dbReference type="EMBL" id="GGG19992.1"/>
    </source>
</evidence>
<comment type="similarity">
    <text evidence="7">Belongs to the TonB-dependent receptor family.</text>
</comment>
<dbReference type="SUPFAM" id="SSF49464">
    <property type="entry name" value="Carboxypeptidase regulatory domain-like"/>
    <property type="match status" value="1"/>
</dbReference>
<evidence type="ECO:0000256" key="3">
    <source>
        <dbReference type="ARBA" id="ARBA00022452"/>
    </source>
</evidence>
<evidence type="ECO:0000259" key="9">
    <source>
        <dbReference type="Pfam" id="PF07715"/>
    </source>
</evidence>
<comment type="caution">
    <text evidence="10">The sequence shown here is derived from an EMBL/GenBank/DDBJ whole genome shotgun (WGS) entry which is preliminary data.</text>
</comment>
<dbReference type="NCBIfam" id="TIGR04056">
    <property type="entry name" value="OMP_RagA_SusC"/>
    <property type="match status" value="1"/>
</dbReference>
<dbReference type="NCBIfam" id="TIGR04057">
    <property type="entry name" value="SusC_RagA_signa"/>
    <property type="match status" value="1"/>
</dbReference>
<keyword evidence="2 7" id="KW-0813">Transport</keyword>
<feature type="domain" description="TonB-dependent receptor plug" evidence="9">
    <location>
        <begin position="116"/>
        <end position="233"/>
    </location>
</feature>
<dbReference type="SUPFAM" id="SSF56935">
    <property type="entry name" value="Porins"/>
    <property type="match status" value="1"/>
</dbReference>
<dbReference type="Gene3D" id="2.170.130.10">
    <property type="entry name" value="TonB-dependent receptor, plug domain"/>
    <property type="match status" value="1"/>
</dbReference>
<evidence type="ECO:0000313" key="11">
    <source>
        <dbReference type="Proteomes" id="UP000634043"/>
    </source>
</evidence>
<evidence type="ECO:0000256" key="6">
    <source>
        <dbReference type="ARBA" id="ARBA00023237"/>
    </source>
</evidence>
<feature type="chain" id="PRO_5046888136" evidence="8">
    <location>
        <begin position="22"/>
        <end position="1034"/>
    </location>
</feature>
<keyword evidence="5 7" id="KW-0472">Membrane</keyword>
<accession>A0ABQ1WAC3</accession>
<proteinExistence type="inferred from homology"/>
<evidence type="ECO:0000256" key="1">
    <source>
        <dbReference type="ARBA" id="ARBA00004571"/>
    </source>
</evidence>
<evidence type="ECO:0000256" key="4">
    <source>
        <dbReference type="ARBA" id="ARBA00022692"/>
    </source>
</evidence>
<gene>
    <name evidence="10" type="ORF">GCM10011323_25150</name>
</gene>
<keyword evidence="8" id="KW-0732">Signal</keyword>
<dbReference type="EMBL" id="BMFP01000004">
    <property type="protein sequence ID" value="GGG19992.1"/>
    <property type="molecule type" value="Genomic_DNA"/>
</dbReference>
<keyword evidence="11" id="KW-1185">Reference proteome</keyword>
<dbReference type="InterPro" id="IPR012910">
    <property type="entry name" value="Plug_dom"/>
</dbReference>
<dbReference type="Proteomes" id="UP000634043">
    <property type="component" value="Unassembled WGS sequence"/>
</dbReference>
<dbReference type="InterPro" id="IPR036942">
    <property type="entry name" value="Beta-barrel_TonB_sf"/>
</dbReference>
<dbReference type="Gene3D" id="2.60.40.1120">
    <property type="entry name" value="Carboxypeptidase-like, regulatory domain"/>
    <property type="match status" value="1"/>
</dbReference>
<comment type="subcellular location">
    <subcellularLocation>
        <location evidence="1 7">Cell outer membrane</location>
        <topology evidence="1 7">Multi-pass membrane protein</topology>
    </subcellularLocation>
</comment>
<dbReference type="Gene3D" id="2.40.170.20">
    <property type="entry name" value="TonB-dependent receptor, beta-barrel domain"/>
    <property type="match status" value="1"/>
</dbReference>
<dbReference type="InterPro" id="IPR037066">
    <property type="entry name" value="Plug_dom_sf"/>
</dbReference>
<dbReference type="InterPro" id="IPR023997">
    <property type="entry name" value="TonB-dep_OMP_SusC/RagA_CS"/>
</dbReference>
<feature type="signal peptide" evidence="8">
    <location>
        <begin position="1"/>
        <end position="21"/>
    </location>
</feature>